<feature type="non-terminal residue" evidence="2">
    <location>
        <position position="1"/>
    </location>
</feature>
<protein>
    <recommendedName>
        <fullName evidence="1">Dipeptidase</fullName>
        <ecNumber evidence="1">3.4.13.19</ecNumber>
    </recommendedName>
</protein>
<comment type="caution">
    <text evidence="2">The sequence shown here is derived from an EMBL/GenBank/DDBJ whole genome shotgun (WGS) entry which is preliminary data.</text>
</comment>
<sequence>MTLTHSCNTPWADNWLVDTDTESPVHNGLSDFGKAVVEEMNRLGMMVDLAHVSVATMKAVLTISKAPVIFSHSSAYGICPHRRNVPDDVLSLVASTGSLVMINFYNEYVTCSDTARLADVADHMDYVKNLAGAQSVGFGGDYDGVT</sequence>
<keyword evidence="1" id="KW-0472">Membrane</keyword>
<dbReference type="InterPro" id="IPR008257">
    <property type="entry name" value="Pept_M19"/>
</dbReference>
<dbReference type="OrthoDB" id="445695at2759"/>
<keyword evidence="1" id="KW-0479">Metal-binding</keyword>
<dbReference type="GO" id="GO:0098552">
    <property type="term" value="C:side of membrane"/>
    <property type="evidence" value="ECO:0007669"/>
    <property type="project" value="UniProtKB-KW"/>
</dbReference>
<keyword evidence="1" id="KW-0482">Metalloprotease</keyword>
<feature type="non-terminal residue" evidence="2">
    <location>
        <position position="146"/>
    </location>
</feature>
<evidence type="ECO:0000313" key="3">
    <source>
        <dbReference type="Proteomes" id="UP000536381"/>
    </source>
</evidence>
<reference evidence="2 3" key="1">
    <citation type="submission" date="2019-09" db="EMBL/GenBank/DDBJ databases">
        <title>Bird 10,000 Genomes (B10K) Project - Family phase.</title>
        <authorList>
            <person name="Zhang G."/>
        </authorList>
    </citation>
    <scope>NUCLEOTIDE SEQUENCE [LARGE SCALE GENOMIC DNA]</scope>
    <source>
        <strain evidence="2">B10K-DU-001-42</strain>
        <tissue evidence="2">Muscle</tissue>
    </source>
</reference>
<dbReference type="GO" id="GO:0005886">
    <property type="term" value="C:plasma membrane"/>
    <property type="evidence" value="ECO:0007669"/>
    <property type="project" value="TreeGrafter"/>
</dbReference>
<keyword evidence="1" id="KW-0336">GPI-anchor</keyword>
<dbReference type="Proteomes" id="UP000536381">
    <property type="component" value="Unassembled WGS sequence"/>
</dbReference>
<comment type="cofactor">
    <cofactor evidence="1">
        <name>Zn(2+)</name>
        <dbReference type="ChEBI" id="CHEBI:29105"/>
    </cofactor>
</comment>
<keyword evidence="1" id="KW-0645">Protease</keyword>
<dbReference type="GO" id="GO:0046872">
    <property type="term" value="F:metal ion binding"/>
    <property type="evidence" value="ECO:0007669"/>
    <property type="project" value="UniProtKB-UniRule"/>
</dbReference>
<keyword evidence="3" id="KW-1185">Reference proteome</keyword>
<dbReference type="GO" id="GO:0070573">
    <property type="term" value="F:metallodipeptidase activity"/>
    <property type="evidence" value="ECO:0007669"/>
    <property type="project" value="InterPro"/>
</dbReference>
<accession>A0A7L2I4M8</accession>
<comment type="similarity">
    <text evidence="1">Belongs to the metallo-dependent hydrolases superfamily. Peptidase M19 family.</text>
</comment>
<keyword evidence="1" id="KW-0378">Hydrolase</keyword>
<dbReference type="PANTHER" id="PTHR10443:SF38">
    <property type="entry name" value="DIPEPTIDASE 1"/>
    <property type="match status" value="1"/>
</dbReference>
<keyword evidence="1" id="KW-0449">Lipoprotein</keyword>
<comment type="subunit">
    <text evidence="1">Homodimer; disulfide-linked.</text>
</comment>
<keyword evidence="1" id="KW-0862">Zinc</keyword>
<dbReference type="Pfam" id="PF01244">
    <property type="entry name" value="Peptidase_M19"/>
    <property type="match status" value="1"/>
</dbReference>
<keyword evidence="1" id="KW-0224">Dipeptidase</keyword>
<dbReference type="PROSITE" id="PS51365">
    <property type="entry name" value="RENAL_DIPEPTIDASE_2"/>
    <property type="match status" value="1"/>
</dbReference>
<gene>
    <name evidence="2" type="primary">Dpep1</name>
    <name evidence="2" type="ORF">SEMFRA_R00033</name>
</gene>
<keyword evidence="1" id="KW-0325">Glycoprotein</keyword>
<dbReference type="AlphaFoldDB" id="A0A7L2I4M8"/>
<dbReference type="Gene3D" id="3.20.20.140">
    <property type="entry name" value="Metal-dependent hydrolases"/>
    <property type="match status" value="1"/>
</dbReference>
<dbReference type="SUPFAM" id="SSF51556">
    <property type="entry name" value="Metallo-dependent hydrolases"/>
    <property type="match status" value="1"/>
</dbReference>
<dbReference type="GO" id="GO:0006508">
    <property type="term" value="P:proteolysis"/>
    <property type="evidence" value="ECO:0007669"/>
    <property type="project" value="UniProtKB-KW"/>
</dbReference>
<evidence type="ECO:0000313" key="2">
    <source>
        <dbReference type="EMBL" id="NXR05615.1"/>
    </source>
</evidence>
<dbReference type="PANTHER" id="PTHR10443">
    <property type="entry name" value="MICROSOMAL DIPEPTIDASE"/>
    <property type="match status" value="1"/>
</dbReference>
<proteinExistence type="inferred from homology"/>
<keyword evidence="1" id="KW-1015">Disulfide bond</keyword>
<dbReference type="EMBL" id="VWYK01000048">
    <property type="protein sequence ID" value="NXR05615.1"/>
    <property type="molecule type" value="Genomic_DNA"/>
</dbReference>
<comment type="subcellular location">
    <subcellularLocation>
        <location evidence="1">Membrane</location>
        <topology evidence="1">Lipid-anchor</topology>
        <topology evidence="1">GPI-anchor</topology>
    </subcellularLocation>
</comment>
<evidence type="ECO:0000256" key="1">
    <source>
        <dbReference type="RuleBase" id="RU341113"/>
    </source>
</evidence>
<dbReference type="EC" id="3.4.13.19" evidence="1"/>
<organism evidence="2 3">
    <name type="scientific">Semnornis frantzii</name>
    <dbReference type="NCBI Taxonomy" id="91796"/>
    <lineage>
        <taxon>Eukaryota</taxon>
        <taxon>Metazoa</taxon>
        <taxon>Chordata</taxon>
        <taxon>Craniata</taxon>
        <taxon>Vertebrata</taxon>
        <taxon>Euteleostomi</taxon>
        <taxon>Archelosauria</taxon>
        <taxon>Archosauria</taxon>
        <taxon>Dinosauria</taxon>
        <taxon>Saurischia</taxon>
        <taxon>Theropoda</taxon>
        <taxon>Coelurosauria</taxon>
        <taxon>Aves</taxon>
        <taxon>Neognathae</taxon>
        <taxon>Neoaves</taxon>
        <taxon>Telluraves</taxon>
        <taxon>Coraciimorphae</taxon>
        <taxon>Piciformes</taxon>
        <taxon>Ramphastidae</taxon>
        <taxon>Semnornis</taxon>
    </lineage>
</organism>
<dbReference type="InterPro" id="IPR032466">
    <property type="entry name" value="Metal_Hydrolase"/>
</dbReference>
<comment type="catalytic activity">
    <reaction evidence="1">
        <text>an L-aminoacyl-L-amino acid + H2O = 2 an L-alpha-amino acid</text>
        <dbReference type="Rhea" id="RHEA:48940"/>
        <dbReference type="ChEBI" id="CHEBI:15377"/>
        <dbReference type="ChEBI" id="CHEBI:59869"/>
        <dbReference type="ChEBI" id="CHEBI:77460"/>
        <dbReference type="EC" id="3.4.13.19"/>
    </reaction>
</comment>
<name>A0A7L2I4M8_9PICI</name>